<dbReference type="EMBL" id="UHED01000001">
    <property type="protein sequence ID" value="SUM82263.1"/>
    <property type="molecule type" value="Genomic_DNA"/>
</dbReference>
<sequence length="109" mass="13504">MYHLEFHNLEKRITKLLNLIEIYKFAYVTNHKKKLQYKQDVHDFIEQEYTEFKQDALYQLSLFHYNYFTFLSNQMEQPLDELTIGNTTKHIELIQQRLMHIHQVLSYYL</sequence>
<evidence type="ECO:0000313" key="2">
    <source>
        <dbReference type="Proteomes" id="UP000254707"/>
    </source>
</evidence>
<dbReference type="GeneID" id="3616091"/>
<dbReference type="RefSeq" id="WP_011302542.1">
    <property type="nucleotide sequence ID" value="NZ_CAXOKG010000002.1"/>
</dbReference>
<proteinExistence type="predicted"/>
<name>A0A380HIX3_STASA</name>
<reference evidence="1 2" key="1">
    <citation type="submission" date="2018-06" db="EMBL/GenBank/DDBJ databases">
        <authorList>
            <consortium name="Pathogen Informatics"/>
            <person name="Doyle S."/>
        </authorList>
    </citation>
    <scope>NUCLEOTIDE SEQUENCE [LARGE SCALE GENOMIC DNA]</scope>
    <source>
        <strain evidence="1 2">NCTC7688</strain>
    </source>
</reference>
<protein>
    <submittedName>
        <fullName evidence="1">Uncharacterized protein</fullName>
    </submittedName>
</protein>
<dbReference type="AlphaFoldDB" id="A0A380HIX3"/>
<organism evidence="1 2">
    <name type="scientific">Staphylococcus saprophyticus</name>
    <dbReference type="NCBI Taxonomy" id="29385"/>
    <lineage>
        <taxon>Bacteria</taxon>
        <taxon>Bacillati</taxon>
        <taxon>Bacillota</taxon>
        <taxon>Bacilli</taxon>
        <taxon>Bacillales</taxon>
        <taxon>Staphylococcaceae</taxon>
        <taxon>Staphylococcus</taxon>
    </lineage>
</organism>
<gene>
    <name evidence="1" type="ORF">NCTC7688_00760</name>
</gene>
<accession>A0A380HIX3</accession>
<dbReference type="Proteomes" id="UP000254707">
    <property type="component" value="Unassembled WGS sequence"/>
</dbReference>
<evidence type="ECO:0000313" key="1">
    <source>
        <dbReference type="EMBL" id="SUM82263.1"/>
    </source>
</evidence>